<feature type="region of interest" description="Disordered" evidence="1">
    <location>
        <begin position="77"/>
        <end position="141"/>
    </location>
</feature>
<feature type="compositionally biased region" description="Low complexity" evidence="1">
    <location>
        <begin position="114"/>
        <end position="132"/>
    </location>
</feature>
<name>A0A7S4CYZ5_9EUGL</name>
<accession>A0A7S4CYZ5</accession>
<dbReference type="AlphaFoldDB" id="A0A7S4CYZ5"/>
<dbReference type="EMBL" id="HBJA01062011">
    <property type="protein sequence ID" value="CAE0810778.1"/>
    <property type="molecule type" value="Transcribed_RNA"/>
</dbReference>
<reference evidence="3" key="1">
    <citation type="submission" date="2021-01" db="EMBL/GenBank/DDBJ databases">
        <authorList>
            <person name="Corre E."/>
            <person name="Pelletier E."/>
            <person name="Niang G."/>
            <person name="Scheremetjew M."/>
            <person name="Finn R."/>
            <person name="Kale V."/>
            <person name="Holt S."/>
            <person name="Cochrane G."/>
            <person name="Meng A."/>
            <person name="Brown T."/>
            <person name="Cohen L."/>
        </authorList>
    </citation>
    <scope>NUCLEOTIDE SEQUENCE</scope>
    <source>
        <strain evidence="3">CCMP1594</strain>
    </source>
</reference>
<organism evidence="3">
    <name type="scientific">Eutreptiella gymnastica</name>
    <dbReference type="NCBI Taxonomy" id="73025"/>
    <lineage>
        <taxon>Eukaryota</taxon>
        <taxon>Discoba</taxon>
        <taxon>Euglenozoa</taxon>
        <taxon>Euglenida</taxon>
        <taxon>Spirocuta</taxon>
        <taxon>Euglenophyceae</taxon>
        <taxon>Eutreptiales</taxon>
        <taxon>Eutreptiaceae</taxon>
        <taxon>Eutreptiella</taxon>
    </lineage>
</organism>
<sequence>MSLAVLVEGAGSDAVEEVVEKIYEHCQQAATTAIPQAGGVVLSFESAAATGLVVDHKTIRIDGRDFALKPITCPLSASAGSSSGSGSGSGSPSRPVAEIPRPTPPLEEHLAVPGRAQSRSGSVASGASATQSCRDDTGATKLWPKDKTAERKRLCNVYPQLRRLLCLIGFAVGAALSVLGAVHVYTELGTGIDGYQLFARRMFPYWMVFAGLQIAYVELVRLKPTFQLGNLAPNASFRHRGSRALIFVLVGSLALDLGNVISMAVGFASMLTGCLNILFIVWGSLMGCLYKNSRTEVEETHSQSSLGVRSQVSTVMPGQRSPGTISAQPQTMATPV</sequence>
<keyword evidence="2" id="KW-0812">Transmembrane</keyword>
<keyword evidence="2" id="KW-0472">Membrane</keyword>
<evidence type="ECO:0000256" key="2">
    <source>
        <dbReference type="SAM" id="Phobius"/>
    </source>
</evidence>
<evidence type="ECO:0000256" key="1">
    <source>
        <dbReference type="SAM" id="MobiDB-lite"/>
    </source>
</evidence>
<gene>
    <name evidence="3" type="ORF">EGYM00163_LOCUS21923</name>
</gene>
<proteinExistence type="predicted"/>
<keyword evidence="2" id="KW-1133">Transmembrane helix</keyword>
<protein>
    <submittedName>
        <fullName evidence="3">Uncharacterized protein</fullName>
    </submittedName>
</protein>
<feature type="transmembrane region" description="Helical" evidence="2">
    <location>
        <begin position="161"/>
        <end position="183"/>
    </location>
</feature>
<feature type="region of interest" description="Disordered" evidence="1">
    <location>
        <begin position="313"/>
        <end position="336"/>
    </location>
</feature>
<evidence type="ECO:0000313" key="3">
    <source>
        <dbReference type="EMBL" id="CAE0810778.1"/>
    </source>
</evidence>
<feature type="transmembrane region" description="Helical" evidence="2">
    <location>
        <begin position="243"/>
        <end position="261"/>
    </location>
</feature>
<feature type="transmembrane region" description="Helical" evidence="2">
    <location>
        <begin position="203"/>
        <end position="222"/>
    </location>
</feature>
<feature type="transmembrane region" description="Helical" evidence="2">
    <location>
        <begin position="267"/>
        <end position="290"/>
    </location>
</feature>